<name>A0A517PCL7_9PLAN</name>
<dbReference type="AlphaFoldDB" id="A0A517PCL7"/>
<feature type="compositionally biased region" description="Basic and acidic residues" evidence="1">
    <location>
        <begin position="177"/>
        <end position="188"/>
    </location>
</feature>
<feature type="compositionally biased region" description="Low complexity" evidence="1">
    <location>
        <begin position="96"/>
        <end position="111"/>
    </location>
</feature>
<proteinExistence type="predicted"/>
<dbReference type="KEGG" id="acaf:CA12_31930"/>
<gene>
    <name evidence="2" type="ORF">CA12_31930</name>
</gene>
<reference evidence="2 3" key="1">
    <citation type="submission" date="2019-02" db="EMBL/GenBank/DDBJ databases">
        <title>Deep-cultivation of Planctomycetes and their phenomic and genomic characterization uncovers novel biology.</title>
        <authorList>
            <person name="Wiegand S."/>
            <person name="Jogler M."/>
            <person name="Boedeker C."/>
            <person name="Pinto D."/>
            <person name="Vollmers J."/>
            <person name="Rivas-Marin E."/>
            <person name="Kohn T."/>
            <person name="Peeters S.H."/>
            <person name="Heuer A."/>
            <person name="Rast P."/>
            <person name="Oberbeckmann S."/>
            <person name="Bunk B."/>
            <person name="Jeske O."/>
            <person name="Meyerdierks A."/>
            <person name="Storesund J.E."/>
            <person name="Kallscheuer N."/>
            <person name="Luecker S."/>
            <person name="Lage O.M."/>
            <person name="Pohl T."/>
            <person name="Merkel B.J."/>
            <person name="Hornburger P."/>
            <person name="Mueller R.-W."/>
            <person name="Bruemmer F."/>
            <person name="Labrenz M."/>
            <person name="Spormann A.M."/>
            <person name="Op den Camp H."/>
            <person name="Overmann J."/>
            <person name="Amann R."/>
            <person name="Jetten M.S.M."/>
            <person name="Mascher T."/>
            <person name="Medema M.H."/>
            <person name="Devos D.P."/>
            <person name="Kaster A.-K."/>
            <person name="Ovreas L."/>
            <person name="Rohde M."/>
            <person name="Galperin M.Y."/>
            <person name="Jogler C."/>
        </authorList>
    </citation>
    <scope>NUCLEOTIDE SEQUENCE [LARGE SCALE GENOMIC DNA]</scope>
    <source>
        <strain evidence="2 3">CA12</strain>
    </source>
</reference>
<dbReference type="RefSeq" id="WP_145359987.1">
    <property type="nucleotide sequence ID" value="NZ_CP036265.1"/>
</dbReference>
<dbReference type="EMBL" id="CP036265">
    <property type="protein sequence ID" value="QDT17081.1"/>
    <property type="molecule type" value="Genomic_DNA"/>
</dbReference>
<dbReference type="Proteomes" id="UP000318741">
    <property type="component" value="Chromosome"/>
</dbReference>
<feature type="compositionally biased region" description="Basic residues" evidence="1">
    <location>
        <begin position="82"/>
        <end position="95"/>
    </location>
</feature>
<evidence type="ECO:0000313" key="3">
    <source>
        <dbReference type="Proteomes" id="UP000318741"/>
    </source>
</evidence>
<evidence type="ECO:0000256" key="1">
    <source>
        <dbReference type="SAM" id="MobiDB-lite"/>
    </source>
</evidence>
<organism evidence="2 3">
    <name type="scientific">Alienimonas californiensis</name>
    <dbReference type="NCBI Taxonomy" id="2527989"/>
    <lineage>
        <taxon>Bacteria</taxon>
        <taxon>Pseudomonadati</taxon>
        <taxon>Planctomycetota</taxon>
        <taxon>Planctomycetia</taxon>
        <taxon>Planctomycetales</taxon>
        <taxon>Planctomycetaceae</taxon>
        <taxon>Alienimonas</taxon>
    </lineage>
</organism>
<keyword evidence="3" id="KW-1185">Reference proteome</keyword>
<feature type="region of interest" description="Disordered" evidence="1">
    <location>
        <begin position="82"/>
        <end position="122"/>
    </location>
</feature>
<evidence type="ECO:0000313" key="2">
    <source>
        <dbReference type="EMBL" id="QDT17081.1"/>
    </source>
</evidence>
<accession>A0A517PCL7</accession>
<feature type="region of interest" description="Disordered" evidence="1">
    <location>
        <begin position="1"/>
        <end position="21"/>
    </location>
</feature>
<feature type="region of interest" description="Disordered" evidence="1">
    <location>
        <begin position="156"/>
        <end position="195"/>
    </location>
</feature>
<sequence length="195" mass="19760">MDSPRSPLAPGSSGTGPDADDAAALLASMAAVRERVDGHAAEWSEAVRRSKDWTSYVRSAPLACAAAAAAAGYLVVPARPRSPKVVRVKGRRSSRKAGSGRSSDASGASPAESVERPVSGKGPWMGLAAVLGNVAVRAGTAYFSQKAGTMFGGAMADAEQKADAPPQTAAGSPSGDPDSRDRAARNADRPFGGPR</sequence>
<protein>
    <submittedName>
        <fullName evidence="2">Uncharacterized protein</fullName>
    </submittedName>
</protein>